<protein>
    <submittedName>
        <fullName evidence="1">Uncharacterized protein</fullName>
    </submittedName>
</protein>
<evidence type="ECO:0000313" key="2">
    <source>
        <dbReference type="Proteomes" id="UP000050491"/>
    </source>
</evidence>
<proteinExistence type="predicted"/>
<reference evidence="1 2" key="1">
    <citation type="journal article" date="2015" name="Genome Biol. Evol.">
        <title>The Dynamics of Genetic Interactions between Vibrio metoecus and Vibrio cholerae, Two Close Relatives Co-Occurring in the Environment.</title>
        <authorList>
            <person name="Orata F.D."/>
            <person name="Kirchberger P.C."/>
            <person name="Meheust R."/>
            <person name="Barlow E.J."/>
            <person name="Tarr C.L."/>
            <person name="Boucher Y."/>
        </authorList>
    </citation>
    <scope>NUCLEOTIDE SEQUENCE [LARGE SCALE GENOMIC DNA]</scope>
    <source>
        <strain evidence="1 2">YB5B04</strain>
    </source>
</reference>
<comment type="caution">
    <text evidence="1">The sequence shown here is derived from an EMBL/GenBank/DDBJ whole genome shotgun (WGS) entry which is preliminary data.</text>
</comment>
<dbReference type="EMBL" id="LBGP01000018">
    <property type="protein sequence ID" value="KQB00152.1"/>
    <property type="molecule type" value="Genomic_DNA"/>
</dbReference>
<dbReference type="PATRIC" id="fig|1481663.12.peg.1805"/>
<gene>
    <name evidence="1" type="ORF">XV92_15040</name>
</gene>
<dbReference type="InterPro" id="IPR016895">
    <property type="entry name" value="UCP028680"/>
</dbReference>
<accession>A0A0Q0K698</accession>
<organism evidence="1 2">
    <name type="scientific">Vibrio metoecus</name>
    <dbReference type="NCBI Taxonomy" id="1481663"/>
    <lineage>
        <taxon>Bacteria</taxon>
        <taxon>Pseudomonadati</taxon>
        <taxon>Pseudomonadota</taxon>
        <taxon>Gammaproteobacteria</taxon>
        <taxon>Vibrionales</taxon>
        <taxon>Vibrionaceae</taxon>
        <taxon>Vibrio</taxon>
    </lineage>
</organism>
<evidence type="ECO:0000313" key="1">
    <source>
        <dbReference type="EMBL" id="KQB00152.1"/>
    </source>
</evidence>
<dbReference type="Proteomes" id="UP000050491">
    <property type="component" value="Unassembled WGS sequence"/>
</dbReference>
<dbReference type="AlphaFoldDB" id="A0A0Q0K698"/>
<dbReference type="PIRSF" id="PIRSF028680">
    <property type="entry name" value="UCP028680"/>
    <property type="match status" value="1"/>
</dbReference>
<sequence>MLYLTLFMSPLCWAETLPALPSENTPSAHKLFFASDNSSQHFDSWTIDSGYAYNVFEDIDLYVGARINNNKQGENGWLSGIRYQFTERLSFKSTLLSTANPNKTKSKEAALSAELSSRLKLSENLDLHATLDYQEWQQGVEFGIGFRF</sequence>
<name>A0A0Q0K698_VIBMT</name>
<dbReference type="SUPFAM" id="SSF56935">
    <property type="entry name" value="Porins"/>
    <property type="match status" value="1"/>
</dbReference>